<dbReference type="GO" id="GO:0055074">
    <property type="term" value="P:calcium ion homeostasis"/>
    <property type="evidence" value="ECO:0007669"/>
    <property type="project" value="TreeGrafter"/>
</dbReference>
<organism evidence="5">
    <name type="scientific">Ascaris suum</name>
    <name type="common">Pig roundworm</name>
    <name type="synonym">Ascaris lumbricoides</name>
    <dbReference type="NCBI Taxonomy" id="6253"/>
    <lineage>
        <taxon>Eukaryota</taxon>
        <taxon>Metazoa</taxon>
        <taxon>Ecdysozoa</taxon>
        <taxon>Nematoda</taxon>
        <taxon>Chromadorea</taxon>
        <taxon>Rhabditida</taxon>
        <taxon>Spirurina</taxon>
        <taxon>Ascaridomorpha</taxon>
        <taxon>Ascaridoidea</taxon>
        <taxon>Ascarididae</taxon>
        <taxon>Ascaris</taxon>
    </lineage>
</organism>
<evidence type="ECO:0000259" key="3">
    <source>
        <dbReference type="Pfam" id="PF19913"/>
    </source>
</evidence>
<name>F1KU61_ASCSU</name>
<feature type="transmembrane region" description="Helical" evidence="2">
    <location>
        <begin position="507"/>
        <end position="525"/>
    </location>
</feature>
<dbReference type="GO" id="GO:0030968">
    <property type="term" value="P:endoplasmic reticulum unfolded protein response"/>
    <property type="evidence" value="ECO:0007669"/>
    <property type="project" value="TreeGrafter"/>
</dbReference>
<feature type="transmembrane region" description="Helical" evidence="2">
    <location>
        <begin position="174"/>
        <end position="193"/>
    </location>
</feature>
<dbReference type="InterPro" id="IPR026209">
    <property type="entry name" value="Wolframin_fam"/>
</dbReference>
<protein>
    <submittedName>
        <fullName evidence="5">Wolframin</fullName>
    </submittedName>
</protein>
<feature type="transmembrane region" description="Helical" evidence="2">
    <location>
        <begin position="275"/>
        <end position="292"/>
    </location>
</feature>
<feature type="transmembrane region" description="Helical" evidence="2">
    <location>
        <begin position="362"/>
        <end position="386"/>
    </location>
</feature>
<proteinExistence type="evidence at transcript level"/>
<feature type="region of interest" description="Disordered" evidence="1">
    <location>
        <begin position="1"/>
        <end position="38"/>
    </location>
</feature>
<feature type="transmembrane region" description="Helical" evidence="2">
    <location>
        <begin position="463"/>
        <end position="486"/>
    </location>
</feature>
<feature type="transmembrane region" description="Helical" evidence="2">
    <location>
        <begin position="200"/>
        <end position="222"/>
    </location>
</feature>
<feature type="domain" description="Wolframin cysteine-rich" evidence="4">
    <location>
        <begin position="542"/>
        <end position="621"/>
    </location>
</feature>
<evidence type="ECO:0000259" key="4">
    <source>
        <dbReference type="Pfam" id="PF20053"/>
    </source>
</evidence>
<feature type="compositionally biased region" description="Basic and acidic residues" evidence="1">
    <location>
        <begin position="1"/>
        <end position="16"/>
    </location>
</feature>
<evidence type="ECO:0000256" key="1">
    <source>
        <dbReference type="SAM" id="MobiDB-lite"/>
    </source>
</evidence>
<dbReference type="InterPro" id="IPR045461">
    <property type="entry name" value="Wolframin_OB_fold"/>
</dbReference>
<evidence type="ECO:0000256" key="2">
    <source>
        <dbReference type="SAM" id="Phobius"/>
    </source>
</evidence>
<feature type="compositionally biased region" description="Polar residues" evidence="1">
    <location>
        <begin position="17"/>
        <end position="29"/>
    </location>
</feature>
<dbReference type="PRINTS" id="PR02060">
    <property type="entry name" value="WOLFFAMILY"/>
</dbReference>
<dbReference type="PANTHER" id="PTHR13098:SF3">
    <property type="entry name" value="WOLFRAMIN"/>
    <property type="match status" value="1"/>
</dbReference>
<keyword evidence="2" id="KW-1133">Transmembrane helix</keyword>
<feature type="transmembrane region" description="Helical" evidence="2">
    <location>
        <begin position="299"/>
        <end position="318"/>
    </location>
</feature>
<accession>F1KU61</accession>
<dbReference type="PANTHER" id="PTHR13098">
    <property type="entry name" value="WOLFRAMIN"/>
    <property type="match status" value="1"/>
</dbReference>
<sequence>MMSAHERVEGGDHSDSSQEGDSSKNITQSHRSHSKGDWSKEAASRVYHILKCRDSRYPPEEALRLLINEIESNEQATQKELIEKLVINVETAEALNENDELIDQPLPCKDEENIEQLDLASGEKEFIEGVSSVLGISKQYELPITDFVARYNVQRMEMLIEYLLHKVQQQWKTLIYAILPLHQIQTLIFICFVQIISLNAVLKVLPVFVCYMSFGVMLYSTLKMFQDRSLIRHRKVWMRLLKVFAHKRNSCDEDASESENQFKESQFTTTSWEPYSNYFFALFVFIVSLGAAERNLPNCMLFCGISILFSLLCFVALADNTDRVAVIAVAANFISCLPPVMKKMGMSAAYWQIWKPFVEYRISYLRFAIGLPSLALLVVPIAYLLMASRRKWSEVCHVIVPHIVCVMWSDVAITLWLIGFRQLHLSAFVLTVAVISLFISPSFLAAGLSCAILAAQIRASVDLLGVLKIFATISFLLLPFLLLRLFRIFAKKYGFKDALERSFRAKVGLVCLYVCALFLTVSLLYRGELSLDVSDDITNLTWAKFDKYCNPSDSNTIQKQIECSQLKGTAVNWKGTVQSVRIVGIDNSFETLLDYLPDSVAQILRCFYGTDKNDANSKSTMSGNQCSLTSHNTYSLEVQVSGPYGEHYISSNKGQLILTASNAFTEMLKMLDEGDLVRFIGYFDQYPVFRYPQKLRLLQLECITCRQVRTFFFLAFDR</sequence>
<keyword evidence="2" id="KW-0472">Membrane</keyword>
<dbReference type="AlphaFoldDB" id="F1KU61"/>
<dbReference type="EMBL" id="JI165926">
    <property type="protein sequence ID" value="ADY41415.1"/>
    <property type="molecule type" value="mRNA"/>
</dbReference>
<evidence type="ECO:0000313" key="5">
    <source>
        <dbReference type="EMBL" id="ADY41415.1"/>
    </source>
</evidence>
<dbReference type="GO" id="GO:0005789">
    <property type="term" value="C:endoplasmic reticulum membrane"/>
    <property type="evidence" value="ECO:0007669"/>
    <property type="project" value="TreeGrafter"/>
</dbReference>
<dbReference type="Pfam" id="PF19913">
    <property type="entry name" value="WCOB"/>
    <property type="match status" value="1"/>
</dbReference>
<dbReference type="Pfam" id="PF20053">
    <property type="entry name" value="WC-rich"/>
    <property type="match status" value="1"/>
</dbReference>
<feature type="transmembrane region" description="Helical" evidence="2">
    <location>
        <begin position="427"/>
        <end position="457"/>
    </location>
</feature>
<dbReference type="InterPro" id="IPR045400">
    <property type="entry name" value="Wolframin_Cys-rich"/>
</dbReference>
<feature type="domain" description="Wolframin OB-fold" evidence="3">
    <location>
        <begin position="631"/>
        <end position="708"/>
    </location>
</feature>
<feature type="transmembrane region" description="Helical" evidence="2">
    <location>
        <begin position="398"/>
        <end position="420"/>
    </location>
</feature>
<keyword evidence="2" id="KW-0812">Transmembrane</keyword>
<reference evidence="5" key="1">
    <citation type="journal article" date="2011" name="Genome Res.">
        <title>Deep small RNA sequencing from the nematode Ascaris reveals conservation, functional diversification, and novel developmental profiles.</title>
        <authorList>
            <person name="Wang J."/>
            <person name="Czech B."/>
            <person name="Crunk A."/>
            <person name="Wallace A."/>
            <person name="Mitreva M."/>
            <person name="Hannon G.J."/>
            <person name="Davis R.E."/>
        </authorList>
    </citation>
    <scope>NUCLEOTIDE SEQUENCE</scope>
</reference>